<sequence length="507" mass="53522">MNTPERAAPGAWLAVIAGTLGAFMATLDISIVNAALPTIQGEIGASATEGTWISTAYLVAEIIIIPLSAWLVRLLGLRTFLLLVAGLFTAFSILCGLSTSLEMMIIGRSGQGLSGGAMIPTAMTIIATRLPPHQQMMGNALFGMTAILGPVLGPLVGGALTEATSWRHAFFINLPIGLALATLLLAGLRHERANPDLIREADWLGIIGMTLGLGCLTVILEEGQREQWFDSPFILRLALASGLGFLLLLAGQKLAARPVIRLSLLLDRQFGSVVMMGILLGMVLYGTSYLIPQFLAAIADYNALQAGQIVLLGGVPSLVLMPLTPLLMRRLDVRLAVGFGLLTMAVSCWMETTMTIDSVGSDFALSQVLRGVGQVLAILFLNQAAMSSVPPEQAGDASGLFNAARNMGGSVALAGIATLQDQRFWLHSRHIEEMVSANAESTAAALDLWGQGDPVLGLFSLADQIHKQALVMTYNDLFWLLGSGVAAVALLALFLRPPRSGTAATAD</sequence>
<protein>
    <submittedName>
        <fullName evidence="10">EmrB/QacA family drug resistance transporter</fullName>
    </submittedName>
</protein>
<evidence type="ECO:0000256" key="7">
    <source>
        <dbReference type="ARBA" id="ARBA00023136"/>
    </source>
</evidence>
<keyword evidence="7 8" id="KW-0472">Membrane</keyword>
<evidence type="ECO:0000256" key="5">
    <source>
        <dbReference type="ARBA" id="ARBA00022692"/>
    </source>
</evidence>
<feature type="transmembrane region" description="Helical" evidence="8">
    <location>
        <begin position="232"/>
        <end position="250"/>
    </location>
</feature>
<keyword evidence="6 8" id="KW-1133">Transmembrane helix</keyword>
<feature type="transmembrane region" description="Helical" evidence="8">
    <location>
        <begin position="79"/>
        <end position="99"/>
    </location>
</feature>
<feature type="transmembrane region" description="Helical" evidence="8">
    <location>
        <begin position="52"/>
        <end position="72"/>
    </location>
</feature>
<dbReference type="NCBIfam" id="TIGR00711">
    <property type="entry name" value="efflux_EmrB"/>
    <property type="match status" value="1"/>
</dbReference>
<dbReference type="eggNOG" id="COG2814">
    <property type="taxonomic scope" value="Bacteria"/>
</dbReference>
<dbReference type="GO" id="GO:0022857">
    <property type="term" value="F:transmembrane transporter activity"/>
    <property type="evidence" value="ECO:0007669"/>
    <property type="project" value="InterPro"/>
</dbReference>
<feature type="transmembrane region" description="Helical" evidence="8">
    <location>
        <begin position="111"/>
        <end position="128"/>
    </location>
</feature>
<dbReference type="PANTHER" id="PTHR42718:SF9">
    <property type="entry name" value="MAJOR FACILITATOR SUPERFAMILY MULTIDRUG TRANSPORTER MFSC"/>
    <property type="match status" value="1"/>
</dbReference>
<accession>S9TRA0</accession>
<comment type="subcellular location">
    <subcellularLocation>
        <location evidence="1">Cell membrane</location>
        <topology evidence="1">Multi-pass membrane protein</topology>
    </subcellularLocation>
</comment>
<dbReference type="Gene3D" id="1.20.1250.20">
    <property type="entry name" value="MFS general substrate transporter like domains"/>
    <property type="match status" value="1"/>
</dbReference>
<evidence type="ECO:0000256" key="6">
    <source>
        <dbReference type="ARBA" id="ARBA00022989"/>
    </source>
</evidence>
<dbReference type="GO" id="GO:0005886">
    <property type="term" value="C:plasma membrane"/>
    <property type="evidence" value="ECO:0007669"/>
    <property type="project" value="UniProtKB-SubCell"/>
</dbReference>
<dbReference type="Proteomes" id="UP000015350">
    <property type="component" value="Unassembled WGS sequence"/>
</dbReference>
<comment type="caution">
    <text evidence="10">The sequence shown here is derived from an EMBL/GenBank/DDBJ whole genome shotgun (WGS) entry which is preliminary data.</text>
</comment>
<feature type="transmembrane region" description="Helical" evidence="8">
    <location>
        <begin position="335"/>
        <end position="356"/>
    </location>
</feature>
<keyword evidence="3" id="KW-0813">Transport</keyword>
<dbReference type="Pfam" id="PF07690">
    <property type="entry name" value="MFS_1"/>
    <property type="match status" value="1"/>
</dbReference>
<evidence type="ECO:0000259" key="9">
    <source>
        <dbReference type="PROSITE" id="PS50850"/>
    </source>
</evidence>
<name>S9TRA0_MAGFU</name>
<evidence type="ECO:0000313" key="10">
    <source>
        <dbReference type="EMBL" id="EPY01055.1"/>
    </source>
</evidence>
<feature type="transmembrane region" description="Helical" evidence="8">
    <location>
        <begin position="200"/>
        <end position="220"/>
    </location>
</feature>
<evidence type="ECO:0000256" key="2">
    <source>
        <dbReference type="ARBA" id="ARBA00008537"/>
    </source>
</evidence>
<dbReference type="RefSeq" id="WP_021132870.1">
    <property type="nucleotide sequence ID" value="NZ_AQPH01000054.1"/>
</dbReference>
<dbReference type="InterPro" id="IPR011701">
    <property type="entry name" value="MFS"/>
</dbReference>
<feature type="transmembrane region" description="Helical" evidence="8">
    <location>
        <begin position="166"/>
        <end position="188"/>
    </location>
</feature>
<comment type="similarity">
    <text evidence="2">Belongs to the major facilitator superfamily. EmrB family.</text>
</comment>
<dbReference type="InterPro" id="IPR020846">
    <property type="entry name" value="MFS_dom"/>
</dbReference>
<proteinExistence type="inferred from homology"/>
<feature type="domain" description="Major facilitator superfamily (MFS) profile" evidence="9">
    <location>
        <begin position="14"/>
        <end position="500"/>
    </location>
</feature>
<feature type="transmembrane region" description="Helical" evidence="8">
    <location>
        <begin position="140"/>
        <end position="160"/>
    </location>
</feature>
<dbReference type="PATRIC" id="fig|1316936.3.peg.2557"/>
<dbReference type="AlphaFoldDB" id="S9TRA0"/>
<dbReference type="InterPro" id="IPR036259">
    <property type="entry name" value="MFS_trans_sf"/>
</dbReference>
<evidence type="ECO:0000256" key="4">
    <source>
        <dbReference type="ARBA" id="ARBA00022475"/>
    </source>
</evidence>
<feature type="transmembrane region" description="Helical" evidence="8">
    <location>
        <begin position="270"/>
        <end position="291"/>
    </location>
</feature>
<evidence type="ECO:0000256" key="8">
    <source>
        <dbReference type="SAM" id="Phobius"/>
    </source>
</evidence>
<dbReference type="SUPFAM" id="SSF103473">
    <property type="entry name" value="MFS general substrate transporter"/>
    <property type="match status" value="1"/>
</dbReference>
<feature type="transmembrane region" description="Helical" evidence="8">
    <location>
        <begin position="303"/>
        <end position="323"/>
    </location>
</feature>
<dbReference type="EMBL" id="AQPH01000054">
    <property type="protein sequence ID" value="EPY01055.1"/>
    <property type="molecule type" value="Genomic_DNA"/>
</dbReference>
<keyword evidence="5 8" id="KW-0812">Transmembrane</keyword>
<dbReference type="PANTHER" id="PTHR42718">
    <property type="entry name" value="MAJOR FACILITATOR SUPERFAMILY MULTIDRUG TRANSPORTER MFSC"/>
    <property type="match status" value="1"/>
</dbReference>
<gene>
    <name evidence="10" type="ORF">K678_12821</name>
</gene>
<feature type="transmembrane region" description="Helical" evidence="8">
    <location>
        <begin position="12"/>
        <end position="32"/>
    </location>
</feature>
<dbReference type="CDD" id="cd17503">
    <property type="entry name" value="MFS_LmrB_MDR_like"/>
    <property type="match status" value="1"/>
</dbReference>
<evidence type="ECO:0000256" key="3">
    <source>
        <dbReference type="ARBA" id="ARBA00022448"/>
    </source>
</evidence>
<feature type="transmembrane region" description="Helical" evidence="8">
    <location>
        <begin position="477"/>
        <end position="495"/>
    </location>
</feature>
<keyword evidence="4" id="KW-1003">Cell membrane</keyword>
<reference evidence="10 11" key="1">
    <citation type="submission" date="2013-04" db="EMBL/GenBank/DDBJ databases">
        <authorList>
            <person name="Kuznetsov B."/>
            <person name="Ivanovsky R."/>
        </authorList>
    </citation>
    <scope>NUCLEOTIDE SEQUENCE [LARGE SCALE GENOMIC DNA]</scope>
    <source>
        <strain evidence="10 11">MGU-K5</strain>
    </source>
</reference>
<evidence type="ECO:0000313" key="11">
    <source>
        <dbReference type="Proteomes" id="UP000015350"/>
    </source>
</evidence>
<dbReference type="OrthoDB" id="9771737at2"/>
<dbReference type="STRING" id="1316936.K678_12821"/>
<dbReference type="Gene3D" id="1.20.1720.10">
    <property type="entry name" value="Multidrug resistance protein D"/>
    <property type="match status" value="1"/>
</dbReference>
<dbReference type="InterPro" id="IPR004638">
    <property type="entry name" value="EmrB-like"/>
</dbReference>
<evidence type="ECO:0000256" key="1">
    <source>
        <dbReference type="ARBA" id="ARBA00004651"/>
    </source>
</evidence>
<organism evidence="10 11">
    <name type="scientific">Magnetospirillum fulvum MGU-K5</name>
    <dbReference type="NCBI Taxonomy" id="1316936"/>
    <lineage>
        <taxon>Bacteria</taxon>
        <taxon>Pseudomonadati</taxon>
        <taxon>Pseudomonadota</taxon>
        <taxon>Alphaproteobacteria</taxon>
        <taxon>Rhodospirillales</taxon>
        <taxon>Rhodospirillaceae</taxon>
        <taxon>Magnetospirillum</taxon>
    </lineage>
</organism>
<dbReference type="PROSITE" id="PS50850">
    <property type="entry name" value="MFS"/>
    <property type="match status" value="1"/>
</dbReference>